<name>A0ABT5UA86_9GAMM</name>
<dbReference type="Proteomes" id="UP001528823">
    <property type="component" value="Unassembled WGS sequence"/>
</dbReference>
<evidence type="ECO:0000313" key="1">
    <source>
        <dbReference type="EMBL" id="MDE1463284.1"/>
    </source>
</evidence>
<dbReference type="Gene3D" id="1.10.260.40">
    <property type="entry name" value="lambda repressor-like DNA-binding domains"/>
    <property type="match status" value="1"/>
</dbReference>
<evidence type="ECO:0008006" key="3">
    <source>
        <dbReference type="Google" id="ProtNLM"/>
    </source>
</evidence>
<dbReference type="InterPro" id="IPR001387">
    <property type="entry name" value="Cro/C1-type_HTH"/>
</dbReference>
<reference evidence="1 2" key="1">
    <citation type="submission" date="2022-11" db="EMBL/GenBank/DDBJ databases">
        <title>Spartinivicinus poritis sp. nov., isolated from scleractinian coral Porites lutea.</title>
        <authorList>
            <person name="Zhang G."/>
            <person name="Cai L."/>
            <person name="Wei Q."/>
        </authorList>
    </citation>
    <scope>NUCLEOTIDE SEQUENCE [LARGE SCALE GENOMIC DNA]</scope>
    <source>
        <strain evidence="1 2">A2-2</strain>
    </source>
</reference>
<gene>
    <name evidence="1" type="ORF">ORQ98_15080</name>
</gene>
<dbReference type="InterPro" id="IPR010982">
    <property type="entry name" value="Lambda_DNA-bd_dom_sf"/>
</dbReference>
<dbReference type="CDD" id="cd00093">
    <property type="entry name" value="HTH_XRE"/>
    <property type="match status" value="1"/>
</dbReference>
<dbReference type="SUPFAM" id="SSF47413">
    <property type="entry name" value="lambda repressor-like DNA-binding domains"/>
    <property type="match status" value="1"/>
</dbReference>
<comment type="caution">
    <text evidence="1">The sequence shown here is derived from an EMBL/GenBank/DDBJ whole genome shotgun (WGS) entry which is preliminary data.</text>
</comment>
<proteinExistence type="predicted"/>
<dbReference type="EMBL" id="JAPMOU010000018">
    <property type="protein sequence ID" value="MDE1463284.1"/>
    <property type="molecule type" value="Genomic_DNA"/>
</dbReference>
<protein>
    <recommendedName>
        <fullName evidence="3">HTH cro/C1-type domain-containing protein</fullName>
    </recommendedName>
</protein>
<sequence length="117" mass="13505">MKRSTKVNQEVKAIGDRLRHAINNHSLSIEQIGQQVGLSSTQIYDRMRYGNLRLHEAIVLSRLLGVDLEWLATGHEEIPSLDGILTKLIELHETKPQTTESFLVMVDRLWREEKFGR</sequence>
<dbReference type="RefSeq" id="WP_274689624.1">
    <property type="nucleotide sequence ID" value="NZ_JAPMOU010000018.1"/>
</dbReference>
<organism evidence="1 2">
    <name type="scientific">Spartinivicinus poritis</name>
    <dbReference type="NCBI Taxonomy" id="2994640"/>
    <lineage>
        <taxon>Bacteria</taxon>
        <taxon>Pseudomonadati</taxon>
        <taxon>Pseudomonadota</taxon>
        <taxon>Gammaproteobacteria</taxon>
        <taxon>Oceanospirillales</taxon>
        <taxon>Zooshikellaceae</taxon>
        <taxon>Spartinivicinus</taxon>
    </lineage>
</organism>
<evidence type="ECO:0000313" key="2">
    <source>
        <dbReference type="Proteomes" id="UP001528823"/>
    </source>
</evidence>
<keyword evidence="2" id="KW-1185">Reference proteome</keyword>
<accession>A0ABT5UA86</accession>